<dbReference type="Proteomes" id="UP001597218">
    <property type="component" value="Unassembled WGS sequence"/>
</dbReference>
<sequence length="94" mass="10834">MNAMFQWSSFGNDTKMLLFDFWATEEIAMGKRFEEVVQEIENTIKNTLIYESVDSLEYLVRSGRLKKIHGFAVKLLNIKLIVSIDKEGNAVIIC</sequence>
<keyword evidence="2" id="KW-1185">Reference proteome</keyword>
<evidence type="ECO:0000313" key="1">
    <source>
        <dbReference type="EMBL" id="MFD1926938.1"/>
    </source>
</evidence>
<accession>A0ABW4SBX3</accession>
<dbReference type="InterPro" id="IPR043168">
    <property type="entry name" value="DegV_C"/>
</dbReference>
<comment type="caution">
    <text evidence="1">The sequence shown here is derived from an EMBL/GenBank/DDBJ whole genome shotgun (WGS) entry which is preliminary data.</text>
</comment>
<dbReference type="Pfam" id="PF02645">
    <property type="entry name" value="DegV"/>
    <property type="match status" value="1"/>
</dbReference>
<evidence type="ECO:0000313" key="2">
    <source>
        <dbReference type="Proteomes" id="UP001597218"/>
    </source>
</evidence>
<organism evidence="1 2">
    <name type="scientific">Sporosarcina siberiensis</name>
    <dbReference type="NCBI Taxonomy" id="1365606"/>
    <lineage>
        <taxon>Bacteria</taxon>
        <taxon>Bacillati</taxon>
        <taxon>Bacillota</taxon>
        <taxon>Bacilli</taxon>
        <taxon>Bacillales</taxon>
        <taxon>Caryophanaceae</taxon>
        <taxon>Sporosarcina</taxon>
    </lineage>
</organism>
<name>A0ABW4SBX3_9BACL</name>
<dbReference type="RefSeq" id="WP_381535597.1">
    <property type="nucleotide sequence ID" value="NZ_JBHUGI010000005.1"/>
</dbReference>
<proteinExistence type="predicted"/>
<dbReference type="PROSITE" id="PS51482">
    <property type="entry name" value="DEGV"/>
    <property type="match status" value="1"/>
</dbReference>
<gene>
    <name evidence="1" type="ORF">ACFSFY_02455</name>
</gene>
<dbReference type="Gene3D" id="3.30.1180.10">
    <property type="match status" value="1"/>
</dbReference>
<dbReference type="EMBL" id="JBHUGI010000005">
    <property type="protein sequence ID" value="MFD1926938.1"/>
    <property type="molecule type" value="Genomic_DNA"/>
</dbReference>
<dbReference type="SUPFAM" id="SSF82549">
    <property type="entry name" value="DAK1/DegV-like"/>
    <property type="match status" value="1"/>
</dbReference>
<protein>
    <submittedName>
        <fullName evidence="1">DegV family protein</fullName>
    </submittedName>
</protein>
<dbReference type="InterPro" id="IPR003797">
    <property type="entry name" value="DegV"/>
</dbReference>
<reference evidence="2" key="1">
    <citation type="journal article" date="2019" name="Int. J. Syst. Evol. Microbiol.">
        <title>The Global Catalogue of Microorganisms (GCM) 10K type strain sequencing project: providing services to taxonomists for standard genome sequencing and annotation.</title>
        <authorList>
            <consortium name="The Broad Institute Genomics Platform"/>
            <consortium name="The Broad Institute Genome Sequencing Center for Infectious Disease"/>
            <person name="Wu L."/>
            <person name="Ma J."/>
        </authorList>
    </citation>
    <scope>NUCLEOTIDE SEQUENCE [LARGE SCALE GENOMIC DNA]</scope>
    <source>
        <strain evidence="2">CGMCC 4.7177</strain>
    </source>
</reference>